<dbReference type="GO" id="GO:0005886">
    <property type="term" value="C:plasma membrane"/>
    <property type="evidence" value="ECO:0007669"/>
    <property type="project" value="UniProtKB-SubCell"/>
</dbReference>
<keyword evidence="10" id="KW-0408">Iron</keyword>
<feature type="transmembrane region" description="Helical" evidence="13">
    <location>
        <begin position="87"/>
        <end position="105"/>
    </location>
</feature>
<accession>A0A6I5RV43</accession>
<evidence type="ECO:0000313" key="16">
    <source>
        <dbReference type="Proteomes" id="UP000471751"/>
    </source>
</evidence>
<evidence type="ECO:0000256" key="12">
    <source>
        <dbReference type="ARBA" id="ARBA00037975"/>
    </source>
</evidence>
<organism evidence="15 16">
    <name type="scientific">Pseudomonas laurentiana</name>
    <dbReference type="NCBI Taxonomy" id="2364649"/>
    <lineage>
        <taxon>Bacteria</taxon>
        <taxon>Pseudomonadati</taxon>
        <taxon>Pseudomonadota</taxon>
        <taxon>Gammaproteobacteria</taxon>
        <taxon>Pseudomonadales</taxon>
        <taxon>Pseudomonadaceae</taxon>
        <taxon>Pseudomonas</taxon>
    </lineage>
</organism>
<sequence length="173" mass="18929">MNATFHPLLRGLHWLMALLILSMLFIGVSMISDLSPRHSLLVNVHKLIGLALLVLVVVRIGVRVFVGSPALPGDLPSAQRWAAKASHLVLYGMMLAMPLLGWGMLSAGGYPLPLQLPALLPQDIRVYALLRQAHGWLAYLLFATVLLHLAAALVHGLIRRDGVLRSMWSGRVN</sequence>
<dbReference type="GO" id="GO:0020037">
    <property type="term" value="F:heme binding"/>
    <property type="evidence" value="ECO:0007669"/>
    <property type="project" value="TreeGrafter"/>
</dbReference>
<keyword evidence="16" id="KW-1185">Reference proteome</keyword>
<feature type="domain" description="Cytochrome b561 bacterial/Ni-hydrogenase" evidence="14">
    <location>
        <begin position="5"/>
        <end position="170"/>
    </location>
</feature>
<evidence type="ECO:0000256" key="2">
    <source>
        <dbReference type="ARBA" id="ARBA00004651"/>
    </source>
</evidence>
<dbReference type="InterPro" id="IPR016174">
    <property type="entry name" value="Di-haem_cyt_TM"/>
</dbReference>
<comment type="cofactor">
    <cofactor evidence="1">
        <name>heme b</name>
        <dbReference type="ChEBI" id="CHEBI:60344"/>
    </cofactor>
</comment>
<keyword evidence="3" id="KW-0813">Transport</keyword>
<evidence type="ECO:0000313" key="15">
    <source>
        <dbReference type="EMBL" id="NES11208.1"/>
    </source>
</evidence>
<evidence type="ECO:0000256" key="4">
    <source>
        <dbReference type="ARBA" id="ARBA00022475"/>
    </source>
</evidence>
<evidence type="ECO:0000256" key="6">
    <source>
        <dbReference type="ARBA" id="ARBA00022692"/>
    </source>
</evidence>
<dbReference type="GO" id="GO:0022904">
    <property type="term" value="P:respiratory electron transport chain"/>
    <property type="evidence" value="ECO:0007669"/>
    <property type="project" value="InterPro"/>
</dbReference>
<keyword evidence="6 13" id="KW-0812">Transmembrane</keyword>
<evidence type="ECO:0000256" key="7">
    <source>
        <dbReference type="ARBA" id="ARBA00022723"/>
    </source>
</evidence>
<dbReference type="SUPFAM" id="SSF81342">
    <property type="entry name" value="Transmembrane di-heme cytochromes"/>
    <property type="match status" value="1"/>
</dbReference>
<feature type="transmembrane region" description="Helical" evidence="13">
    <location>
        <begin position="12"/>
        <end position="32"/>
    </location>
</feature>
<reference evidence="15 16" key="1">
    <citation type="submission" date="2020-02" db="EMBL/GenBank/DDBJ databases">
        <title>Broccoli isolated Pseudomonas sp.</title>
        <authorList>
            <person name="Fujikawa T."/>
            <person name="Sawada H."/>
        </authorList>
    </citation>
    <scope>NUCLEOTIDE SEQUENCE [LARGE SCALE GENOMIC DNA]</scope>
    <source>
        <strain evidence="15 16">JCM 32154</strain>
    </source>
</reference>
<evidence type="ECO:0000256" key="9">
    <source>
        <dbReference type="ARBA" id="ARBA00022989"/>
    </source>
</evidence>
<feature type="transmembrane region" description="Helical" evidence="13">
    <location>
        <begin position="136"/>
        <end position="158"/>
    </location>
</feature>
<dbReference type="InterPro" id="IPR052168">
    <property type="entry name" value="Cytochrome_b561_oxidase"/>
</dbReference>
<comment type="caution">
    <text evidence="15">The sequence shown here is derived from an EMBL/GenBank/DDBJ whole genome shotgun (WGS) entry which is preliminary data.</text>
</comment>
<evidence type="ECO:0000256" key="8">
    <source>
        <dbReference type="ARBA" id="ARBA00022982"/>
    </source>
</evidence>
<keyword evidence="7" id="KW-0479">Metal-binding</keyword>
<dbReference type="GO" id="GO:0046872">
    <property type="term" value="F:metal ion binding"/>
    <property type="evidence" value="ECO:0007669"/>
    <property type="project" value="UniProtKB-KW"/>
</dbReference>
<dbReference type="PANTHER" id="PTHR30529">
    <property type="entry name" value="CYTOCHROME B561"/>
    <property type="match status" value="1"/>
</dbReference>
<dbReference type="Gene3D" id="1.20.950.20">
    <property type="entry name" value="Transmembrane di-heme cytochromes, Chain C"/>
    <property type="match status" value="1"/>
</dbReference>
<keyword evidence="8" id="KW-0249">Electron transport</keyword>
<dbReference type="AlphaFoldDB" id="A0A6I5RV43"/>
<keyword evidence="9 13" id="KW-1133">Transmembrane helix</keyword>
<dbReference type="Pfam" id="PF01292">
    <property type="entry name" value="Ni_hydr_CYTB"/>
    <property type="match status" value="1"/>
</dbReference>
<comment type="similarity">
    <text evidence="12">Belongs to the cytochrome b561 family.</text>
</comment>
<evidence type="ECO:0000256" key="5">
    <source>
        <dbReference type="ARBA" id="ARBA00022617"/>
    </source>
</evidence>
<keyword evidence="5" id="KW-0349">Heme</keyword>
<evidence type="ECO:0000256" key="13">
    <source>
        <dbReference type="SAM" id="Phobius"/>
    </source>
</evidence>
<dbReference type="GO" id="GO:0009055">
    <property type="term" value="F:electron transfer activity"/>
    <property type="evidence" value="ECO:0007669"/>
    <property type="project" value="InterPro"/>
</dbReference>
<dbReference type="RefSeq" id="WP_163938567.1">
    <property type="nucleotide sequence ID" value="NZ_BMQU01000002.1"/>
</dbReference>
<comment type="subcellular location">
    <subcellularLocation>
        <location evidence="2">Cell membrane</location>
        <topology evidence="2">Multi-pass membrane protein</topology>
    </subcellularLocation>
</comment>
<dbReference type="PANTHER" id="PTHR30529:SF6">
    <property type="entry name" value="BLL0291 PROTEIN"/>
    <property type="match status" value="1"/>
</dbReference>
<evidence type="ECO:0000259" key="14">
    <source>
        <dbReference type="Pfam" id="PF01292"/>
    </source>
</evidence>
<gene>
    <name evidence="15" type="ORF">G3O07_18040</name>
</gene>
<dbReference type="InterPro" id="IPR011577">
    <property type="entry name" value="Cyt_b561_bac/Ni-Hgenase"/>
</dbReference>
<keyword evidence="11 13" id="KW-0472">Membrane</keyword>
<keyword evidence="4" id="KW-1003">Cell membrane</keyword>
<proteinExistence type="inferred from homology"/>
<evidence type="ECO:0000256" key="11">
    <source>
        <dbReference type="ARBA" id="ARBA00023136"/>
    </source>
</evidence>
<dbReference type="Proteomes" id="UP000471751">
    <property type="component" value="Unassembled WGS sequence"/>
</dbReference>
<evidence type="ECO:0000256" key="3">
    <source>
        <dbReference type="ARBA" id="ARBA00022448"/>
    </source>
</evidence>
<evidence type="ECO:0000256" key="10">
    <source>
        <dbReference type="ARBA" id="ARBA00023004"/>
    </source>
</evidence>
<dbReference type="EMBL" id="JAAHBT010000220">
    <property type="protein sequence ID" value="NES11208.1"/>
    <property type="molecule type" value="Genomic_DNA"/>
</dbReference>
<protein>
    <submittedName>
        <fullName evidence="15">Cytochrome b</fullName>
    </submittedName>
</protein>
<name>A0A6I5RV43_9PSED</name>
<feature type="transmembrane region" description="Helical" evidence="13">
    <location>
        <begin position="44"/>
        <end position="66"/>
    </location>
</feature>
<evidence type="ECO:0000256" key="1">
    <source>
        <dbReference type="ARBA" id="ARBA00001970"/>
    </source>
</evidence>